<keyword evidence="2" id="KW-1185">Reference proteome</keyword>
<name>A0A3S5BZ72_9PLAT</name>
<dbReference type="AlphaFoldDB" id="A0A3S5BZ72"/>
<dbReference type="Proteomes" id="UP000784294">
    <property type="component" value="Unassembled WGS sequence"/>
</dbReference>
<reference evidence="1" key="1">
    <citation type="submission" date="2018-11" db="EMBL/GenBank/DDBJ databases">
        <authorList>
            <consortium name="Pathogen Informatics"/>
        </authorList>
    </citation>
    <scope>NUCLEOTIDE SEQUENCE</scope>
</reference>
<gene>
    <name evidence="1" type="ORF">PXEA_LOCUS18969</name>
</gene>
<protein>
    <submittedName>
        <fullName evidence="1">Uncharacterized protein</fullName>
    </submittedName>
</protein>
<evidence type="ECO:0000313" key="1">
    <source>
        <dbReference type="EMBL" id="VEL25529.1"/>
    </source>
</evidence>
<dbReference type="EMBL" id="CAAALY010074607">
    <property type="protein sequence ID" value="VEL25529.1"/>
    <property type="molecule type" value="Genomic_DNA"/>
</dbReference>
<organism evidence="1 2">
    <name type="scientific">Protopolystoma xenopodis</name>
    <dbReference type="NCBI Taxonomy" id="117903"/>
    <lineage>
        <taxon>Eukaryota</taxon>
        <taxon>Metazoa</taxon>
        <taxon>Spiralia</taxon>
        <taxon>Lophotrochozoa</taxon>
        <taxon>Platyhelminthes</taxon>
        <taxon>Monogenea</taxon>
        <taxon>Polyopisthocotylea</taxon>
        <taxon>Polystomatidea</taxon>
        <taxon>Polystomatidae</taxon>
        <taxon>Protopolystoma</taxon>
    </lineage>
</organism>
<accession>A0A3S5BZ72</accession>
<proteinExistence type="predicted"/>
<evidence type="ECO:0000313" key="2">
    <source>
        <dbReference type="Proteomes" id="UP000784294"/>
    </source>
</evidence>
<sequence>MNLCYFYIATSFSKLGHDVHTTLPSILTDGSSCGGFNASDVFGSDDATLLSSPLPLGVLQLPYNREKTRVCIRVTAHPVPNCLVDWIERRAELFVPKLIKFSKKKTSPHYVHLAARFETNFSRACLRAAIETEEPNIITLERSMAAVGKVPPTNSITNSNGSIGDLLIDGAINWRRVPSSLLSFGPDQTGSNLLLLHHNGDAEEARSEFLLFFKE</sequence>
<comment type="caution">
    <text evidence="1">The sequence shown here is derived from an EMBL/GenBank/DDBJ whole genome shotgun (WGS) entry which is preliminary data.</text>
</comment>